<organism evidence="1 2">
    <name type="scientific">Variibacter gotjawalensis</name>
    <dbReference type="NCBI Taxonomy" id="1333996"/>
    <lineage>
        <taxon>Bacteria</taxon>
        <taxon>Pseudomonadati</taxon>
        <taxon>Pseudomonadota</taxon>
        <taxon>Alphaproteobacteria</taxon>
        <taxon>Hyphomicrobiales</taxon>
        <taxon>Nitrobacteraceae</taxon>
        <taxon>Variibacter</taxon>
    </lineage>
</organism>
<evidence type="ECO:0000313" key="2">
    <source>
        <dbReference type="Proteomes" id="UP000236884"/>
    </source>
</evidence>
<sequence>MISDDNDKGNVVRFPTPAGKMTAEECRQKARDLMLQADGTESVLEKARLLREAASWLEKAKALEG</sequence>
<reference evidence="1 2" key="1">
    <citation type="submission" date="2015-08" db="EMBL/GenBank/DDBJ databases">
        <title>Investigation of the bacterial diversity of lava forest soil.</title>
        <authorList>
            <person name="Lee J.S."/>
        </authorList>
    </citation>
    <scope>NUCLEOTIDE SEQUENCE [LARGE SCALE GENOMIC DNA]</scope>
    <source>
        <strain evidence="1 2">GJW-30</strain>
    </source>
</reference>
<proteinExistence type="predicted"/>
<keyword evidence="2" id="KW-1185">Reference proteome</keyword>
<dbReference type="AlphaFoldDB" id="A0A0S3PT78"/>
<protein>
    <submittedName>
        <fullName evidence="1">Uncharacterized protein</fullName>
    </submittedName>
</protein>
<dbReference type="EMBL" id="AP014946">
    <property type="protein sequence ID" value="BAT59175.1"/>
    <property type="molecule type" value="Genomic_DNA"/>
</dbReference>
<dbReference type="KEGG" id="vgo:GJW-30_1_01705"/>
<dbReference type="Proteomes" id="UP000236884">
    <property type="component" value="Chromosome"/>
</dbReference>
<evidence type="ECO:0000313" key="1">
    <source>
        <dbReference type="EMBL" id="BAT59175.1"/>
    </source>
</evidence>
<name>A0A0S3PT78_9BRAD</name>
<dbReference type="RefSeq" id="WP_096354203.1">
    <property type="nucleotide sequence ID" value="NZ_AP014946.1"/>
</dbReference>
<accession>A0A0S3PT78</accession>
<gene>
    <name evidence="1" type="ORF">GJW-30_1_01705</name>
</gene>